<dbReference type="InterPro" id="IPR033390">
    <property type="entry name" value="Rv2179c-like"/>
</dbReference>
<proteinExistence type="predicted"/>
<evidence type="ECO:0000313" key="3">
    <source>
        <dbReference type="Proteomes" id="UP000326082"/>
    </source>
</evidence>
<dbReference type="Pfam" id="PF16473">
    <property type="entry name" value="Rv2179c-like"/>
    <property type="match status" value="1"/>
</dbReference>
<evidence type="ECO:0000259" key="1">
    <source>
        <dbReference type="Pfam" id="PF16473"/>
    </source>
</evidence>
<sequence length="202" mass="22982">MKFWYDTEFLEDGKTIELISIGIVAENEATYYAVNSEMPDDKAMGNDEWMCKNVVAHLPLATGLHRHTSGTCPHYWSLDMKSPLVKPKWVIANEVREFLTGTGNDDGTPVELWADYAAYDHVVLAQLWGKMIHLPAGIPMWTHDLRQLWEQAGRPEFPTFAFDGGPMPEHHALADARELRARWRWLQNELEGTGETTDGGDR</sequence>
<accession>A0A5J6TRV2</accession>
<dbReference type="Proteomes" id="UP000326082">
    <property type="component" value="Segment"/>
</dbReference>
<dbReference type="GeneID" id="77929836"/>
<dbReference type="GO" id="GO:0003676">
    <property type="term" value="F:nucleic acid binding"/>
    <property type="evidence" value="ECO:0007669"/>
    <property type="project" value="InterPro"/>
</dbReference>
<dbReference type="RefSeq" id="YP_010653998.1">
    <property type="nucleotide sequence ID" value="NC_070805.1"/>
</dbReference>
<dbReference type="EMBL" id="MN234218">
    <property type="protein sequence ID" value="QFG13491.1"/>
    <property type="molecule type" value="Genomic_DNA"/>
</dbReference>
<feature type="domain" description="3'-5' exoribonuclease Rv2179c-like" evidence="1">
    <location>
        <begin position="2"/>
        <end position="181"/>
    </location>
</feature>
<gene>
    <name evidence="2" type="primary">59</name>
    <name evidence="2" type="ORF">PBI_POWERBALL_59</name>
</gene>
<evidence type="ECO:0000313" key="2">
    <source>
        <dbReference type="EMBL" id="QFG13491.1"/>
    </source>
</evidence>
<dbReference type="InterPro" id="IPR036397">
    <property type="entry name" value="RNaseH_sf"/>
</dbReference>
<dbReference type="Gene3D" id="3.30.420.10">
    <property type="entry name" value="Ribonuclease H-like superfamily/Ribonuclease H"/>
    <property type="match status" value="1"/>
</dbReference>
<dbReference type="KEGG" id="vg:77929836"/>
<keyword evidence="3" id="KW-1185">Reference proteome</keyword>
<organism evidence="2 3">
    <name type="scientific">Gordonia phage Powerball</name>
    <dbReference type="NCBI Taxonomy" id="2599847"/>
    <lineage>
        <taxon>Viruses</taxon>
        <taxon>Duplodnaviria</taxon>
        <taxon>Heunggongvirae</taxon>
        <taxon>Uroviricota</taxon>
        <taxon>Caudoviricetes</taxon>
        <taxon>Powerballvirus</taxon>
        <taxon>Powerballvirus powerball</taxon>
    </lineage>
</organism>
<name>A0A5J6TRV2_9CAUD</name>
<reference evidence="2 3" key="1">
    <citation type="submission" date="2019-07" db="EMBL/GenBank/DDBJ databases">
        <authorList>
            <person name="Lauer M.J."/>
            <person name="Stoner T.H."/>
            <person name="Garlena R.A."/>
            <person name="Russell D.A."/>
            <person name="Pope W.H."/>
            <person name="Jacobs-Sera D."/>
            <person name="Hatfull G.F."/>
        </authorList>
    </citation>
    <scope>NUCLEOTIDE SEQUENCE [LARGE SCALE GENOMIC DNA]</scope>
</reference>
<protein>
    <submittedName>
        <fullName evidence="2">DnaQ-like DNA polymerase III subunit</fullName>
    </submittedName>
</protein>